<protein>
    <submittedName>
        <fullName evidence="1">Uncharacterized protein</fullName>
    </submittedName>
</protein>
<dbReference type="AlphaFoldDB" id="A0A4Y2D5E9"/>
<gene>
    <name evidence="1" type="ORF">AVEN_124755_1</name>
</gene>
<sequence>MSSGLFVMGRKSPISTKAFKVNCFIFRSPGKMKQYKLRNSQQTPHFQISHTNIKRNYEGAEAKLFPILICHSQLLQTTELQIYETMLRPIIGYFSLIWDTPAKTHRKQLEFLQNKTARQICNTLWFITNKDIQKDLQQTSVKDYHKKFKKNFLERLETNENSVFREIAEYNPNNTKIIR</sequence>
<name>A0A4Y2D5E9_ARAVE</name>
<organism evidence="1 2">
    <name type="scientific">Araneus ventricosus</name>
    <name type="common">Orbweaver spider</name>
    <name type="synonym">Epeira ventricosa</name>
    <dbReference type="NCBI Taxonomy" id="182803"/>
    <lineage>
        <taxon>Eukaryota</taxon>
        <taxon>Metazoa</taxon>
        <taxon>Ecdysozoa</taxon>
        <taxon>Arthropoda</taxon>
        <taxon>Chelicerata</taxon>
        <taxon>Arachnida</taxon>
        <taxon>Araneae</taxon>
        <taxon>Araneomorphae</taxon>
        <taxon>Entelegynae</taxon>
        <taxon>Araneoidea</taxon>
        <taxon>Araneidae</taxon>
        <taxon>Araneus</taxon>
    </lineage>
</organism>
<evidence type="ECO:0000313" key="2">
    <source>
        <dbReference type="Proteomes" id="UP000499080"/>
    </source>
</evidence>
<accession>A0A4Y2D5E9</accession>
<evidence type="ECO:0000313" key="1">
    <source>
        <dbReference type="EMBL" id="GBM12002.1"/>
    </source>
</evidence>
<reference evidence="1 2" key="1">
    <citation type="journal article" date="2019" name="Sci. Rep.">
        <title>Orb-weaving spider Araneus ventricosus genome elucidates the spidroin gene catalogue.</title>
        <authorList>
            <person name="Kono N."/>
            <person name="Nakamura H."/>
            <person name="Ohtoshi R."/>
            <person name="Moran D.A.P."/>
            <person name="Shinohara A."/>
            <person name="Yoshida Y."/>
            <person name="Fujiwara M."/>
            <person name="Mori M."/>
            <person name="Tomita M."/>
            <person name="Arakawa K."/>
        </authorList>
    </citation>
    <scope>NUCLEOTIDE SEQUENCE [LARGE SCALE GENOMIC DNA]</scope>
</reference>
<comment type="caution">
    <text evidence="1">The sequence shown here is derived from an EMBL/GenBank/DDBJ whole genome shotgun (WGS) entry which is preliminary data.</text>
</comment>
<proteinExistence type="predicted"/>
<keyword evidence="2" id="KW-1185">Reference proteome</keyword>
<dbReference type="EMBL" id="BGPR01088614">
    <property type="protein sequence ID" value="GBM12002.1"/>
    <property type="molecule type" value="Genomic_DNA"/>
</dbReference>
<dbReference type="Proteomes" id="UP000499080">
    <property type="component" value="Unassembled WGS sequence"/>
</dbReference>